<sequence length="348" mass="36737">MPKGGRVPGTTNHAQDDGQGEAQHGAPDEARAGHRPRRPLPGRAVIARLLARQTPLVPVDSAAARALVAVIAILTFLAALCAGAAELVATNSAQWRAAVGAEATIQIRPQPQADMEELVAQAARMARDTPGILAVEPFSLGQSERLLEPWLGSGLDLAELPVPRLIELRLDPQSPPDLASLRTQLREAVPGASLDDHAQWLARLSNMAQTIVGVGIALVLLVLIATGLAVAFATRGAMAGNRDIIEVLHYVGAHDAYIAREFRRRFLRLGLEGGAIGGVAAITIFVALGWISASWRASPAGDQLEALFGAFEIDARGYLVMAGTALVAALVTAAMSDLSVRRFLQRMP</sequence>
<keyword evidence="6" id="KW-1185">Reference proteome</keyword>
<protein>
    <submittedName>
        <fullName evidence="3">ABC-type septal ring translocating system permease component FtsX</fullName>
    </submittedName>
    <submittedName>
        <fullName evidence="4">Cell division transport system permease protein</fullName>
    </submittedName>
</protein>
<comment type="caution">
    <text evidence="3">The sequence shown here is derived from an EMBL/GenBank/DDBJ whole genome shotgun (WGS) entry which is preliminary data.</text>
</comment>
<dbReference type="EMBL" id="LJSX01000003">
    <property type="protein sequence ID" value="KPQ12185.1"/>
    <property type="molecule type" value="Genomic_DNA"/>
</dbReference>
<keyword evidence="4" id="KW-0132">Cell division</keyword>
<keyword evidence="2" id="KW-0472">Membrane</keyword>
<dbReference type="STRING" id="1653334.GA0071312_0517"/>
<gene>
    <name evidence="3" type="primary">ftsX</name>
    <name evidence="4" type="ORF">GA0071312_0517</name>
    <name evidence="3" type="ORF">HLUCCO17_03205</name>
</gene>
<evidence type="ECO:0000313" key="5">
    <source>
        <dbReference type="Proteomes" id="UP000050497"/>
    </source>
</evidence>
<dbReference type="GO" id="GO:0016020">
    <property type="term" value="C:membrane"/>
    <property type="evidence" value="ECO:0007669"/>
    <property type="project" value="InterPro"/>
</dbReference>
<feature type="transmembrane region" description="Helical" evidence="2">
    <location>
        <begin position="315"/>
        <end position="338"/>
    </location>
</feature>
<keyword evidence="2" id="KW-0812">Transmembrane</keyword>
<feature type="transmembrane region" description="Helical" evidence="2">
    <location>
        <begin position="269"/>
        <end position="295"/>
    </location>
</feature>
<evidence type="ECO:0000256" key="2">
    <source>
        <dbReference type="SAM" id="Phobius"/>
    </source>
</evidence>
<reference evidence="3 5" key="1">
    <citation type="submission" date="2015-09" db="EMBL/GenBank/DDBJ databases">
        <title>Identification and resolution of microdiversity through metagenomic sequencing of parallel consortia.</title>
        <authorList>
            <person name="Nelson W.C."/>
            <person name="Romine M.F."/>
            <person name="Lindemann S.R."/>
        </authorList>
    </citation>
    <scope>NUCLEOTIDE SEQUENCE [LARGE SCALE GENOMIC DNA]</scope>
    <source>
        <strain evidence="3">HL-109</strain>
    </source>
</reference>
<dbReference type="GO" id="GO:0051301">
    <property type="term" value="P:cell division"/>
    <property type="evidence" value="ECO:0007669"/>
    <property type="project" value="UniProtKB-KW"/>
</dbReference>
<feature type="transmembrane region" description="Helical" evidence="2">
    <location>
        <begin position="62"/>
        <end position="85"/>
    </location>
</feature>
<evidence type="ECO:0000313" key="3">
    <source>
        <dbReference type="EMBL" id="KPQ12185.1"/>
    </source>
</evidence>
<organism evidence="3 5">
    <name type="scientific">Saliniramus fredricksonii</name>
    <dbReference type="NCBI Taxonomy" id="1653334"/>
    <lineage>
        <taxon>Bacteria</taxon>
        <taxon>Pseudomonadati</taxon>
        <taxon>Pseudomonadota</taxon>
        <taxon>Alphaproteobacteria</taxon>
        <taxon>Hyphomicrobiales</taxon>
        <taxon>Salinarimonadaceae</taxon>
        <taxon>Saliniramus</taxon>
    </lineage>
</organism>
<feature type="transmembrane region" description="Helical" evidence="2">
    <location>
        <begin position="211"/>
        <end position="233"/>
    </location>
</feature>
<reference evidence="4 6" key="2">
    <citation type="submission" date="2016-08" db="EMBL/GenBank/DDBJ databases">
        <authorList>
            <person name="Varghese N."/>
            <person name="Submissions Spin"/>
        </authorList>
    </citation>
    <scope>NUCLEOTIDE SEQUENCE [LARGE SCALE GENOMIC DNA]</scope>
    <source>
        <strain evidence="4 6">HL-109</strain>
    </source>
</reference>
<evidence type="ECO:0000313" key="6">
    <source>
        <dbReference type="Proteomes" id="UP000182800"/>
    </source>
</evidence>
<feature type="region of interest" description="Disordered" evidence="1">
    <location>
        <begin position="1"/>
        <end position="39"/>
    </location>
</feature>
<keyword evidence="4" id="KW-0131">Cell cycle</keyword>
<evidence type="ECO:0000313" key="4">
    <source>
        <dbReference type="EMBL" id="SCC78831.1"/>
    </source>
</evidence>
<dbReference type="Proteomes" id="UP000050497">
    <property type="component" value="Unassembled WGS sequence"/>
</dbReference>
<dbReference type="PATRIC" id="fig|1653334.4.peg.3244"/>
<name>A0A0P7YD86_9HYPH</name>
<proteinExistence type="predicted"/>
<dbReference type="Proteomes" id="UP000182800">
    <property type="component" value="Unassembled WGS sequence"/>
</dbReference>
<dbReference type="InterPro" id="IPR004513">
    <property type="entry name" value="FtsX"/>
</dbReference>
<dbReference type="PANTHER" id="PTHR47755:SF1">
    <property type="entry name" value="CELL DIVISION PROTEIN FTSX"/>
    <property type="match status" value="1"/>
</dbReference>
<accession>A0A0P7YD86</accession>
<evidence type="ECO:0000256" key="1">
    <source>
        <dbReference type="SAM" id="MobiDB-lite"/>
    </source>
</evidence>
<dbReference type="AlphaFoldDB" id="A0A0P7YD86"/>
<keyword evidence="2" id="KW-1133">Transmembrane helix</keyword>
<dbReference type="GO" id="GO:0032153">
    <property type="term" value="C:cell division site"/>
    <property type="evidence" value="ECO:0007669"/>
    <property type="project" value="TreeGrafter"/>
</dbReference>
<dbReference type="PANTHER" id="PTHR47755">
    <property type="entry name" value="CELL DIVISION PROTEIN FTSX"/>
    <property type="match status" value="1"/>
</dbReference>
<dbReference type="EMBL" id="FMBM01000001">
    <property type="protein sequence ID" value="SCC78831.1"/>
    <property type="molecule type" value="Genomic_DNA"/>
</dbReference>